<dbReference type="PANTHER" id="PTHR11012:SF30">
    <property type="entry name" value="PROTEIN KINASE-LIKE DOMAIN-CONTAINING"/>
    <property type="match status" value="1"/>
</dbReference>
<keyword evidence="1" id="KW-1133">Transmembrane helix</keyword>
<evidence type="ECO:0000256" key="1">
    <source>
        <dbReference type="SAM" id="Phobius"/>
    </source>
</evidence>
<keyword evidence="1" id="KW-0472">Membrane</keyword>
<protein>
    <submittedName>
        <fullName evidence="2">Uncharacterized protein</fullName>
    </submittedName>
</protein>
<keyword evidence="1" id="KW-0812">Transmembrane</keyword>
<feature type="transmembrane region" description="Helical" evidence="1">
    <location>
        <begin position="71"/>
        <end position="91"/>
    </location>
</feature>
<dbReference type="EMBL" id="JH668521">
    <property type="protein sequence ID" value="KAG6456732.1"/>
    <property type="molecule type" value="Genomic_DNA"/>
</dbReference>
<dbReference type="AlphaFoldDB" id="A0A921ZEY7"/>
<comment type="caution">
    <text evidence="2">The sequence shown here is derived from an EMBL/GenBank/DDBJ whole genome shotgun (WGS) entry which is preliminary data.</text>
</comment>
<organism evidence="2 3">
    <name type="scientific">Manduca sexta</name>
    <name type="common">Tobacco hawkmoth</name>
    <name type="synonym">Tobacco hornworm</name>
    <dbReference type="NCBI Taxonomy" id="7130"/>
    <lineage>
        <taxon>Eukaryota</taxon>
        <taxon>Metazoa</taxon>
        <taxon>Ecdysozoa</taxon>
        <taxon>Arthropoda</taxon>
        <taxon>Hexapoda</taxon>
        <taxon>Insecta</taxon>
        <taxon>Pterygota</taxon>
        <taxon>Neoptera</taxon>
        <taxon>Endopterygota</taxon>
        <taxon>Lepidoptera</taxon>
        <taxon>Glossata</taxon>
        <taxon>Ditrysia</taxon>
        <taxon>Bombycoidea</taxon>
        <taxon>Sphingidae</taxon>
        <taxon>Sphinginae</taxon>
        <taxon>Sphingini</taxon>
        <taxon>Manduca</taxon>
    </lineage>
</organism>
<keyword evidence="3" id="KW-1185">Reference proteome</keyword>
<name>A0A921ZEY7_MANSE</name>
<dbReference type="InterPro" id="IPR004119">
    <property type="entry name" value="EcKL"/>
</dbReference>
<proteinExistence type="predicted"/>
<sequence>MIDYQLSRENNPTYDLMYMIFGCSDHETRVKYFNDWLDYYHSELDKRLHDFGLKANYVYPRDRLDADLKRYAKFMLGIIVMVATISVMNPANAAKMKDSMERFAEPIDDEANEALLKESMTFDDNFIQMFRKRVEGIVDSFMMFGLV</sequence>
<reference evidence="2" key="2">
    <citation type="submission" date="2020-12" db="EMBL/GenBank/DDBJ databases">
        <authorList>
            <person name="Kanost M."/>
        </authorList>
    </citation>
    <scope>NUCLEOTIDE SEQUENCE</scope>
</reference>
<gene>
    <name evidence="2" type="ORF">O3G_MSEX009917</name>
</gene>
<dbReference type="Proteomes" id="UP000791440">
    <property type="component" value="Unassembled WGS sequence"/>
</dbReference>
<evidence type="ECO:0000313" key="3">
    <source>
        <dbReference type="Proteomes" id="UP000791440"/>
    </source>
</evidence>
<dbReference type="PANTHER" id="PTHR11012">
    <property type="entry name" value="PROTEIN KINASE-LIKE DOMAIN-CONTAINING"/>
    <property type="match status" value="1"/>
</dbReference>
<evidence type="ECO:0000313" key="2">
    <source>
        <dbReference type="EMBL" id="KAG6456732.1"/>
    </source>
</evidence>
<reference evidence="2" key="1">
    <citation type="journal article" date="2016" name="Insect Biochem. Mol. Biol.">
        <title>Multifaceted biological insights from a draft genome sequence of the tobacco hornworm moth, Manduca sexta.</title>
        <authorList>
            <person name="Kanost M.R."/>
            <person name="Arrese E.L."/>
            <person name="Cao X."/>
            <person name="Chen Y.R."/>
            <person name="Chellapilla S."/>
            <person name="Goldsmith M.R."/>
            <person name="Grosse-Wilde E."/>
            <person name="Heckel D.G."/>
            <person name="Herndon N."/>
            <person name="Jiang H."/>
            <person name="Papanicolaou A."/>
            <person name="Qu J."/>
            <person name="Soulages J.L."/>
            <person name="Vogel H."/>
            <person name="Walters J."/>
            <person name="Waterhouse R.M."/>
            <person name="Ahn S.J."/>
            <person name="Almeida F.C."/>
            <person name="An C."/>
            <person name="Aqrawi P."/>
            <person name="Bretschneider A."/>
            <person name="Bryant W.B."/>
            <person name="Bucks S."/>
            <person name="Chao H."/>
            <person name="Chevignon G."/>
            <person name="Christen J.M."/>
            <person name="Clarke D.F."/>
            <person name="Dittmer N.T."/>
            <person name="Ferguson L.C.F."/>
            <person name="Garavelou S."/>
            <person name="Gordon K.H.J."/>
            <person name="Gunaratna R.T."/>
            <person name="Han Y."/>
            <person name="Hauser F."/>
            <person name="He Y."/>
            <person name="Heidel-Fischer H."/>
            <person name="Hirsh A."/>
            <person name="Hu Y."/>
            <person name="Jiang H."/>
            <person name="Kalra D."/>
            <person name="Klinner C."/>
            <person name="Konig C."/>
            <person name="Kovar C."/>
            <person name="Kroll A.R."/>
            <person name="Kuwar S.S."/>
            <person name="Lee S.L."/>
            <person name="Lehman R."/>
            <person name="Li K."/>
            <person name="Li Z."/>
            <person name="Liang H."/>
            <person name="Lovelace S."/>
            <person name="Lu Z."/>
            <person name="Mansfield J.H."/>
            <person name="McCulloch K.J."/>
            <person name="Mathew T."/>
            <person name="Morton B."/>
            <person name="Muzny D.M."/>
            <person name="Neunemann D."/>
            <person name="Ongeri F."/>
            <person name="Pauchet Y."/>
            <person name="Pu L.L."/>
            <person name="Pyrousis I."/>
            <person name="Rao X.J."/>
            <person name="Redding A."/>
            <person name="Roesel C."/>
            <person name="Sanchez-Gracia A."/>
            <person name="Schaack S."/>
            <person name="Shukla A."/>
            <person name="Tetreau G."/>
            <person name="Wang Y."/>
            <person name="Xiong G.H."/>
            <person name="Traut W."/>
            <person name="Walsh T.K."/>
            <person name="Worley K.C."/>
            <person name="Wu D."/>
            <person name="Wu W."/>
            <person name="Wu Y.Q."/>
            <person name="Zhang X."/>
            <person name="Zou Z."/>
            <person name="Zucker H."/>
            <person name="Briscoe A.D."/>
            <person name="Burmester T."/>
            <person name="Clem R.J."/>
            <person name="Feyereisen R."/>
            <person name="Grimmelikhuijzen C.J.P."/>
            <person name="Hamodrakas S.J."/>
            <person name="Hansson B.S."/>
            <person name="Huguet E."/>
            <person name="Jermiin L.S."/>
            <person name="Lan Q."/>
            <person name="Lehman H.K."/>
            <person name="Lorenzen M."/>
            <person name="Merzendorfer H."/>
            <person name="Michalopoulos I."/>
            <person name="Morton D.B."/>
            <person name="Muthukrishnan S."/>
            <person name="Oakeshott J.G."/>
            <person name="Palmer W."/>
            <person name="Park Y."/>
            <person name="Passarelli A.L."/>
            <person name="Rozas J."/>
            <person name="Schwartz L.M."/>
            <person name="Smith W."/>
            <person name="Southgate A."/>
            <person name="Vilcinskas A."/>
            <person name="Vogt R."/>
            <person name="Wang P."/>
            <person name="Werren J."/>
            <person name="Yu X.Q."/>
            <person name="Zhou J.J."/>
            <person name="Brown S.J."/>
            <person name="Scherer S.E."/>
            <person name="Richards S."/>
            <person name="Blissard G.W."/>
        </authorList>
    </citation>
    <scope>NUCLEOTIDE SEQUENCE</scope>
</reference>
<accession>A0A921ZEY7</accession>
<dbReference type="Pfam" id="PF02958">
    <property type="entry name" value="EcKL"/>
    <property type="match status" value="1"/>
</dbReference>